<dbReference type="PANTHER" id="PTHR48153:SF2">
    <property type="entry name" value="UFM1-SPECIFIC PROTEASE 2"/>
    <property type="match status" value="1"/>
</dbReference>
<evidence type="ECO:0000256" key="4">
    <source>
        <dbReference type="ARBA" id="ARBA00022801"/>
    </source>
</evidence>
<evidence type="ECO:0000256" key="1">
    <source>
        <dbReference type="ARBA" id="ARBA00008552"/>
    </source>
</evidence>
<dbReference type="EMBL" id="JAMZMK010011384">
    <property type="protein sequence ID" value="KAI7727432.1"/>
    <property type="molecule type" value="Genomic_DNA"/>
</dbReference>
<dbReference type="InterPro" id="IPR012462">
    <property type="entry name" value="UFSP1/2_DUB_cat"/>
</dbReference>
<keyword evidence="4" id="KW-0378">Hydrolase</keyword>
<accession>A0AAD5BQ30</accession>
<dbReference type="FunFam" id="3.90.70.130:FF:000001">
    <property type="entry name" value="Probable Ufm1-specific protease 2"/>
    <property type="match status" value="1"/>
</dbReference>
<comment type="similarity">
    <text evidence="1">Belongs to the peptidase C78 family.</text>
</comment>
<evidence type="ECO:0000259" key="8">
    <source>
        <dbReference type="Pfam" id="PF20908"/>
    </source>
</evidence>
<organism evidence="9 10">
    <name type="scientific">Ambrosia artemisiifolia</name>
    <name type="common">Common ragweed</name>
    <dbReference type="NCBI Taxonomy" id="4212"/>
    <lineage>
        <taxon>Eukaryota</taxon>
        <taxon>Viridiplantae</taxon>
        <taxon>Streptophyta</taxon>
        <taxon>Embryophyta</taxon>
        <taxon>Tracheophyta</taxon>
        <taxon>Spermatophyta</taxon>
        <taxon>Magnoliopsida</taxon>
        <taxon>eudicotyledons</taxon>
        <taxon>Gunneridae</taxon>
        <taxon>Pentapetalae</taxon>
        <taxon>asterids</taxon>
        <taxon>campanulids</taxon>
        <taxon>Asterales</taxon>
        <taxon>Asteraceae</taxon>
        <taxon>Asteroideae</taxon>
        <taxon>Heliantheae alliance</taxon>
        <taxon>Heliantheae</taxon>
        <taxon>Ambrosia</taxon>
    </lineage>
</organism>
<keyword evidence="5" id="KW-0788">Thiol protease</keyword>
<feature type="domain" description="UFSP2 second" evidence="8">
    <location>
        <begin position="249"/>
        <end position="402"/>
    </location>
</feature>
<keyword evidence="10" id="KW-1185">Reference proteome</keyword>
<keyword evidence="3" id="KW-0833">Ubl conjugation pathway</keyword>
<comment type="caution">
    <text evidence="9">The sequence shown here is derived from an EMBL/GenBank/DDBJ whole genome shotgun (WGS) entry which is preliminary data.</text>
</comment>
<proteinExistence type="inferred from homology"/>
<dbReference type="InterPro" id="IPR049387">
    <property type="entry name" value="UFSP2-like_2nd"/>
</dbReference>
<keyword evidence="2" id="KW-0645">Protease</keyword>
<dbReference type="GO" id="GO:0071567">
    <property type="term" value="F:deUFMylase activity"/>
    <property type="evidence" value="ECO:0007669"/>
    <property type="project" value="UniProtKB-ARBA"/>
</dbReference>
<evidence type="ECO:0000256" key="5">
    <source>
        <dbReference type="ARBA" id="ARBA00022807"/>
    </source>
</evidence>
<evidence type="ECO:0000313" key="10">
    <source>
        <dbReference type="Proteomes" id="UP001206925"/>
    </source>
</evidence>
<dbReference type="AlphaFoldDB" id="A0AAD5BQ30"/>
<dbReference type="InterPro" id="IPR038765">
    <property type="entry name" value="Papain-like_cys_pep_sf"/>
</dbReference>
<feature type="domain" description="UFSP1/2/DUB catalytic" evidence="7">
    <location>
        <begin position="436"/>
        <end position="626"/>
    </location>
</feature>
<protein>
    <recommendedName>
        <fullName evidence="6">Probable Ufm1-specific protease</fullName>
    </recommendedName>
</protein>
<gene>
    <name evidence="9" type="ORF">M8C21_020437</name>
</gene>
<dbReference type="Gene3D" id="3.90.70.130">
    <property type="match status" value="1"/>
</dbReference>
<dbReference type="Proteomes" id="UP001206925">
    <property type="component" value="Unassembled WGS sequence"/>
</dbReference>
<dbReference type="Pfam" id="PF07910">
    <property type="entry name" value="Peptidase_C78"/>
    <property type="match status" value="1"/>
</dbReference>
<sequence length="634" mass="70099">MADDPNKKTKTIRVLCRKLLLITKPDDSGIQWLIGSSFLPTFTIVSTLRCIHTLSSDPISPNISKESDDIRALLPRGFEVIGALIAGTANENVERSARVAIDASSKLRKALLQSENQSLVGGVVDPSSGEVRFFVFDAGVESVSTVVYEEEPEKYVWERGCVLSCELPVKLPVIYSVEERKGAEDMLTRAIEAVVTKFRDSKTTYILETLDDSITEAPHAVVVHNRELDLPSESNASSLLCSHFCSEDNKHKSHSSQNADKIHVSFLLATSGASLKPAAPVAEYIPGEAKLLVVDYKLKVICYATKDLRLTDAVSKLIIPGLVDQLHTMKNMTLPNLLSQHPKLHPYHFNPPGFLHPVTAIYDSLYGETEMKQVEIRRSLHLRLGLPSDQPLLRIANAMNFSVAKDSASGNFLKKGIPLLKDVHIGIPSSGVNGGDVSLVQGSYEYYHYLQDGFDDSGWGCAYRSLQTIVSWFKIQQYTSIGVPSHREIQQSLVEIGDKDPSFIGSREWIGAIELSFVLDKLLGVSCKVINVRSGDELPEKCRELMMHFETQGTPIMIGGGVLAYTLLGVDYNDTTGDCAFLILDPHYTGSDDLKKIVNGGWCGWKKAIDSKGKRFFLPNKFYNLLLPQRPNMV</sequence>
<dbReference type="PANTHER" id="PTHR48153">
    <property type="entry name" value="UFM1-SPECIFIC PROTEASE 2"/>
    <property type="match status" value="1"/>
</dbReference>
<reference evidence="9" key="1">
    <citation type="submission" date="2022-06" db="EMBL/GenBank/DDBJ databases">
        <title>Uncovering the hologenomic basis of an extraordinary plant invasion.</title>
        <authorList>
            <person name="Bieker V.C."/>
            <person name="Martin M.D."/>
            <person name="Gilbert T."/>
            <person name="Hodgins K."/>
            <person name="Battlay P."/>
            <person name="Petersen B."/>
            <person name="Wilson J."/>
        </authorList>
    </citation>
    <scope>NUCLEOTIDE SEQUENCE</scope>
    <source>
        <strain evidence="9">AA19_3_7</strain>
        <tissue evidence="9">Leaf</tissue>
    </source>
</reference>
<name>A0AAD5BQ30_AMBAR</name>
<evidence type="ECO:0000256" key="6">
    <source>
        <dbReference type="ARBA" id="ARBA00067779"/>
    </source>
</evidence>
<dbReference type="GO" id="GO:0006508">
    <property type="term" value="P:proteolysis"/>
    <property type="evidence" value="ECO:0007669"/>
    <property type="project" value="UniProtKB-KW"/>
</dbReference>
<evidence type="ECO:0000256" key="3">
    <source>
        <dbReference type="ARBA" id="ARBA00022786"/>
    </source>
</evidence>
<dbReference type="SUPFAM" id="SSF54001">
    <property type="entry name" value="Cysteine proteinases"/>
    <property type="match status" value="1"/>
</dbReference>
<evidence type="ECO:0000259" key="7">
    <source>
        <dbReference type="Pfam" id="PF07910"/>
    </source>
</evidence>
<evidence type="ECO:0000256" key="2">
    <source>
        <dbReference type="ARBA" id="ARBA00022670"/>
    </source>
</evidence>
<dbReference type="Pfam" id="PF20908">
    <property type="entry name" value="UfSP2_N"/>
    <property type="match status" value="1"/>
</dbReference>
<evidence type="ECO:0000313" key="9">
    <source>
        <dbReference type="EMBL" id="KAI7727432.1"/>
    </source>
</evidence>